<evidence type="ECO:0000313" key="1">
    <source>
        <dbReference type="EMBL" id="PMR75381.1"/>
    </source>
</evidence>
<dbReference type="OrthoDB" id="6997572at2"/>
<sequence length="332" mass="37631">MLAALLAGCDGRGGGDTLLIRYQNDLAEALGTSEPQPSDPINIGAFPERRERLHDIPETRDGMLNIYALRECRITSLVAERNSQLGRVAQPSQRWIYELELWKRLHACWHSEVPDALSDASRERLEWLTRTKTEQLPLVSWNSLFDSDEWTGSFSRASAPLDPTEADPIGNQLEAIEWLRDATLNQFSQEWRHDSSTLEGHLDNLRRRPLTAEILRALLLAEQRLGEANTLLEASLSDPEICHRLEASGTELQAAFAIGPAIEWLDSLDGMASRWLIAIEELLESHVGPPQAFAEYRNRWLSLDNPDAPLPSFRDAHDEHLRHWQALTQRCP</sequence>
<dbReference type="InterPro" id="IPR021431">
    <property type="entry name" value="DUF3080"/>
</dbReference>
<evidence type="ECO:0000313" key="2">
    <source>
        <dbReference type="Proteomes" id="UP000235803"/>
    </source>
</evidence>
<organism evidence="1 2">
    <name type="scientific">Billgrantia endophytica</name>
    <dbReference type="NCBI Taxonomy" id="2033802"/>
    <lineage>
        <taxon>Bacteria</taxon>
        <taxon>Pseudomonadati</taxon>
        <taxon>Pseudomonadota</taxon>
        <taxon>Gammaproteobacteria</taxon>
        <taxon>Oceanospirillales</taxon>
        <taxon>Halomonadaceae</taxon>
        <taxon>Billgrantia</taxon>
    </lineage>
</organism>
<reference evidence="1 2" key="1">
    <citation type="submission" date="2018-01" db="EMBL/GenBank/DDBJ databases">
        <title>Halomonas endophytica sp. nov., isolated from storage liquid in the stems of Populus euphratica.</title>
        <authorList>
            <person name="Chen C."/>
        </authorList>
    </citation>
    <scope>NUCLEOTIDE SEQUENCE [LARGE SCALE GENOMIC DNA]</scope>
    <source>
        <strain evidence="1 2">MC28</strain>
    </source>
</reference>
<comment type="caution">
    <text evidence="1">The sequence shown here is derived from an EMBL/GenBank/DDBJ whole genome shotgun (WGS) entry which is preliminary data.</text>
</comment>
<accession>A0A2N7U4M1</accession>
<dbReference type="AlphaFoldDB" id="A0A2N7U4M1"/>
<name>A0A2N7U4M1_9GAMM</name>
<dbReference type="Proteomes" id="UP000235803">
    <property type="component" value="Unassembled WGS sequence"/>
</dbReference>
<protein>
    <submittedName>
        <fullName evidence="1">DUF3080 domain-containing protein</fullName>
    </submittedName>
</protein>
<gene>
    <name evidence="1" type="ORF">C1H69_10730</name>
</gene>
<proteinExistence type="predicted"/>
<dbReference type="EMBL" id="PNRF01000020">
    <property type="protein sequence ID" value="PMR75381.1"/>
    <property type="molecule type" value="Genomic_DNA"/>
</dbReference>
<dbReference type="Pfam" id="PF11279">
    <property type="entry name" value="DUF3080"/>
    <property type="match status" value="1"/>
</dbReference>
<keyword evidence="2" id="KW-1185">Reference proteome</keyword>